<dbReference type="SUPFAM" id="SSF57667">
    <property type="entry name" value="beta-beta-alpha zinc fingers"/>
    <property type="match status" value="2"/>
</dbReference>
<keyword evidence="3" id="KW-0677">Repeat</keyword>
<comment type="subcellular location">
    <subcellularLocation>
        <location evidence="1">Nucleus</location>
    </subcellularLocation>
</comment>
<reference evidence="11" key="2">
    <citation type="submission" date="2025-09" db="UniProtKB">
        <authorList>
            <consortium name="Ensembl"/>
        </authorList>
    </citation>
    <scope>IDENTIFICATION</scope>
</reference>
<dbReference type="GO" id="GO:0005667">
    <property type="term" value="C:transcription regulator complex"/>
    <property type="evidence" value="ECO:0007669"/>
    <property type="project" value="TreeGrafter"/>
</dbReference>
<keyword evidence="4 9" id="KW-0863">Zinc-finger</keyword>
<evidence type="ECO:0000313" key="11">
    <source>
        <dbReference type="Ensembl" id="ENSOSIP00000005891.1"/>
    </source>
</evidence>
<dbReference type="GO" id="GO:0000785">
    <property type="term" value="C:chromatin"/>
    <property type="evidence" value="ECO:0007669"/>
    <property type="project" value="TreeGrafter"/>
</dbReference>
<keyword evidence="2" id="KW-0479">Metal-binding</keyword>
<keyword evidence="7" id="KW-0804">Transcription</keyword>
<dbReference type="GO" id="GO:0008270">
    <property type="term" value="F:zinc ion binding"/>
    <property type="evidence" value="ECO:0007669"/>
    <property type="project" value="UniProtKB-KW"/>
</dbReference>
<feature type="domain" description="C2H2-type" evidence="10">
    <location>
        <begin position="49"/>
        <end position="76"/>
    </location>
</feature>
<evidence type="ECO:0000256" key="2">
    <source>
        <dbReference type="ARBA" id="ARBA00022723"/>
    </source>
</evidence>
<dbReference type="GO" id="GO:0031519">
    <property type="term" value="C:PcG protein complex"/>
    <property type="evidence" value="ECO:0007669"/>
    <property type="project" value="TreeGrafter"/>
</dbReference>
<evidence type="ECO:0000313" key="12">
    <source>
        <dbReference type="Proteomes" id="UP000694383"/>
    </source>
</evidence>
<dbReference type="Ensembl" id="ENSOSIT00000006316.1">
    <property type="protein sequence ID" value="ENSOSIP00000005891.1"/>
    <property type="gene ID" value="ENSOSIG00000004036.1"/>
</dbReference>
<evidence type="ECO:0000256" key="1">
    <source>
        <dbReference type="ARBA" id="ARBA00004123"/>
    </source>
</evidence>
<dbReference type="PANTHER" id="PTHR14003">
    <property type="entry name" value="TRANSCRIPTIONAL REPRESSOR PROTEIN YY"/>
    <property type="match status" value="1"/>
</dbReference>
<dbReference type="SMART" id="SM00355">
    <property type="entry name" value="ZnF_C2H2"/>
    <property type="match status" value="2"/>
</dbReference>
<keyword evidence="6" id="KW-0805">Transcription regulation</keyword>
<evidence type="ECO:0000256" key="5">
    <source>
        <dbReference type="ARBA" id="ARBA00022833"/>
    </source>
</evidence>
<dbReference type="Gene3D" id="3.30.160.60">
    <property type="entry name" value="Classic Zinc Finger"/>
    <property type="match status" value="2"/>
</dbReference>
<dbReference type="GO" id="GO:0000978">
    <property type="term" value="F:RNA polymerase II cis-regulatory region sequence-specific DNA binding"/>
    <property type="evidence" value="ECO:0007669"/>
    <property type="project" value="TreeGrafter"/>
</dbReference>
<reference evidence="11" key="1">
    <citation type="submission" date="2025-08" db="UniProtKB">
        <authorList>
            <consortium name="Ensembl"/>
        </authorList>
    </citation>
    <scope>IDENTIFICATION</scope>
</reference>
<dbReference type="GO" id="GO:0000981">
    <property type="term" value="F:DNA-binding transcription factor activity, RNA polymerase II-specific"/>
    <property type="evidence" value="ECO:0007669"/>
    <property type="project" value="TreeGrafter"/>
</dbReference>
<dbReference type="PROSITE" id="PS00028">
    <property type="entry name" value="ZINC_FINGER_C2H2_1"/>
    <property type="match status" value="2"/>
</dbReference>
<sequence length="95" mass="11084">LSSTRGLSWHLMSHSEKRNFACDVCGKRFKIPGTLRIHKKIHMERERSFLCHICCKTFHGNTMLNIHMTTHSSEKPFVCQDFQMTTPKPTTMMES</sequence>
<dbReference type="InterPro" id="IPR036236">
    <property type="entry name" value="Znf_C2H2_sf"/>
</dbReference>
<feature type="domain" description="C2H2-type" evidence="10">
    <location>
        <begin position="20"/>
        <end position="47"/>
    </location>
</feature>
<organism evidence="11 12">
    <name type="scientific">Oryzias sinensis</name>
    <name type="common">Chinese medaka</name>
    <dbReference type="NCBI Taxonomy" id="183150"/>
    <lineage>
        <taxon>Eukaryota</taxon>
        <taxon>Metazoa</taxon>
        <taxon>Chordata</taxon>
        <taxon>Craniata</taxon>
        <taxon>Vertebrata</taxon>
        <taxon>Euteleostomi</taxon>
        <taxon>Actinopterygii</taxon>
        <taxon>Neopterygii</taxon>
        <taxon>Teleostei</taxon>
        <taxon>Neoteleostei</taxon>
        <taxon>Acanthomorphata</taxon>
        <taxon>Ovalentaria</taxon>
        <taxon>Atherinomorphae</taxon>
        <taxon>Beloniformes</taxon>
        <taxon>Adrianichthyidae</taxon>
        <taxon>Oryziinae</taxon>
        <taxon>Oryzias</taxon>
    </lineage>
</organism>
<keyword evidence="8" id="KW-0539">Nucleus</keyword>
<evidence type="ECO:0000256" key="4">
    <source>
        <dbReference type="ARBA" id="ARBA00022771"/>
    </source>
</evidence>
<proteinExistence type="predicted"/>
<keyword evidence="12" id="KW-1185">Reference proteome</keyword>
<evidence type="ECO:0000256" key="7">
    <source>
        <dbReference type="ARBA" id="ARBA00023163"/>
    </source>
</evidence>
<evidence type="ECO:0000256" key="3">
    <source>
        <dbReference type="ARBA" id="ARBA00022737"/>
    </source>
</evidence>
<evidence type="ECO:0000256" key="8">
    <source>
        <dbReference type="ARBA" id="ARBA00023242"/>
    </source>
</evidence>
<dbReference type="PROSITE" id="PS50157">
    <property type="entry name" value="ZINC_FINGER_C2H2_2"/>
    <property type="match status" value="2"/>
</dbReference>
<evidence type="ECO:0000256" key="6">
    <source>
        <dbReference type="ARBA" id="ARBA00023015"/>
    </source>
</evidence>
<protein>
    <recommendedName>
        <fullName evidence="10">C2H2-type domain-containing protein</fullName>
    </recommendedName>
</protein>
<dbReference type="GeneTree" id="ENSGT00940000181197"/>
<dbReference type="PANTHER" id="PTHR14003:SF23">
    <property type="entry name" value="ZINC FINGER PROTEIN 143"/>
    <property type="match status" value="1"/>
</dbReference>
<accession>A0A8C7X0R4</accession>
<name>A0A8C7X0R4_9TELE</name>
<evidence type="ECO:0000256" key="9">
    <source>
        <dbReference type="PROSITE-ProRule" id="PRU00042"/>
    </source>
</evidence>
<dbReference type="InterPro" id="IPR013087">
    <property type="entry name" value="Znf_C2H2_type"/>
</dbReference>
<dbReference type="Proteomes" id="UP000694383">
    <property type="component" value="Unplaced"/>
</dbReference>
<dbReference type="AlphaFoldDB" id="A0A8C7X0R4"/>
<dbReference type="Pfam" id="PF00096">
    <property type="entry name" value="zf-C2H2"/>
    <property type="match status" value="1"/>
</dbReference>
<keyword evidence="5" id="KW-0862">Zinc</keyword>
<dbReference type="FunFam" id="3.30.160.60:FF:001289">
    <property type="entry name" value="Zinc finger protein 574"/>
    <property type="match status" value="1"/>
</dbReference>
<evidence type="ECO:0000259" key="10">
    <source>
        <dbReference type="PROSITE" id="PS50157"/>
    </source>
</evidence>